<keyword evidence="7" id="KW-0032">Aminotransferase</keyword>
<evidence type="ECO:0000256" key="1">
    <source>
        <dbReference type="ARBA" id="ARBA00005384"/>
    </source>
</evidence>
<protein>
    <submittedName>
        <fullName evidence="7">Aminotransferase class I/II-fold pyridoxal phosphate-dependent enzyme</fullName>
    </submittedName>
</protein>
<proteinExistence type="inferred from homology"/>
<dbReference type="SUPFAM" id="SSF46785">
    <property type="entry name" value="Winged helix' DNA-binding domain"/>
    <property type="match status" value="1"/>
</dbReference>
<name>A0ABV6MI00_9ACTN</name>
<dbReference type="Pfam" id="PF00155">
    <property type="entry name" value="Aminotran_1_2"/>
    <property type="match status" value="1"/>
</dbReference>
<organism evidence="7 8">
    <name type="scientific">Phytohabitans kaempferiae</name>
    <dbReference type="NCBI Taxonomy" id="1620943"/>
    <lineage>
        <taxon>Bacteria</taxon>
        <taxon>Bacillati</taxon>
        <taxon>Actinomycetota</taxon>
        <taxon>Actinomycetes</taxon>
        <taxon>Micromonosporales</taxon>
        <taxon>Micromonosporaceae</taxon>
    </lineage>
</organism>
<dbReference type="EMBL" id="JBHLUH010000105">
    <property type="protein sequence ID" value="MFC0534234.1"/>
    <property type="molecule type" value="Genomic_DNA"/>
</dbReference>
<comment type="caution">
    <text evidence="7">The sequence shown here is derived from an EMBL/GenBank/DDBJ whole genome shotgun (WGS) entry which is preliminary data.</text>
</comment>
<dbReference type="InterPro" id="IPR004839">
    <property type="entry name" value="Aminotransferase_I/II_large"/>
</dbReference>
<dbReference type="InterPro" id="IPR015421">
    <property type="entry name" value="PyrdxlP-dep_Trfase_major"/>
</dbReference>
<dbReference type="InterPro" id="IPR000524">
    <property type="entry name" value="Tscrpt_reg_HTH_GntR"/>
</dbReference>
<dbReference type="InterPro" id="IPR036388">
    <property type="entry name" value="WH-like_DNA-bd_sf"/>
</dbReference>
<dbReference type="Gene3D" id="3.40.640.10">
    <property type="entry name" value="Type I PLP-dependent aspartate aminotransferase-like (Major domain)"/>
    <property type="match status" value="1"/>
</dbReference>
<keyword evidence="8" id="KW-1185">Reference proteome</keyword>
<evidence type="ECO:0000259" key="6">
    <source>
        <dbReference type="PROSITE" id="PS50949"/>
    </source>
</evidence>
<dbReference type="RefSeq" id="WP_377262876.1">
    <property type="nucleotide sequence ID" value="NZ_JBHLUH010000105.1"/>
</dbReference>
<dbReference type="PANTHER" id="PTHR46577">
    <property type="entry name" value="HTH-TYPE TRANSCRIPTIONAL REGULATORY PROTEIN GABR"/>
    <property type="match status" value="1"/>
</dbReference>
<comment type="similarity">
    <text evidence="1">In the C-terminal section; belongs to the class-I pyridoxal-phosphate-dependent aminotransferase family.</text>
</comment>
<sequence>MTGRRAREIADDLEILIDSGELPSHTQMPTLRAFAEAIGVSVGTVMSAWNILRNDGRIQTRRRGGTIVTDRRSRRSAPFPGWSQIDLSLATPDYGLQPDLSQALLMSLACERLNRTGREYITPELRERVEAIWPFEPQAWNTAGGGSEALMLATEAAAPAGSVVAVEEPVTPGYLDTLIDLGLRVVGVAADDQGPTPQSLHAALARKPATLVLQPSAGFALEGALTTPRAAELANIIGREAPDIWVLEDDATGALTGLEAPSLGTQLPDRVLRIRSYCKAYGIDVRTSVLGGARELVERTIQLRSHGIGSNSRILQNALAYLIDDPPTEKLLKIARTIYANRRDALVTALQKQGLTPEAPAPGSLVIWLEVQNETATLVALAHRGITVGAGGRAFVSARHGLLRISPLQLPDDPALIEKLAAEIRRSLDGPPREYFD</sequence>
<evidence type="ECO:0000256" key="5">
    <source>
        <dbReference type="ARBA" id="ARBA00023163"/>
    </source>
</evidence>
<keyword evidence="2" id="KW-0663">Pyridoxal phosphate</keyword>
<evidence type="ECO:0000313" key="7">
    <source>
        <dbReference type="EMBL" id="MFC0534234.1"/>
    </source>
</evidence>
<keyword evidence="3" id="KW-0805">Transcription regulation</keyword>
<dbReference type="GO" id="GO:0008483">
    <property type="term" value="F:transaminase activity"/>
    <property type="evidence" value="ECO:0007669"/>
    <property type="project" value="UniProtKB-KW"/>
</dbReference>
<feature type="domain" description="HTH gntR-type" evidence="6">
    <location>
        <begin position="3"/>
        <end position="71"/>
    </location>
</feature>
<evidence type="ECO:0000313" key="8">
    <source>
        <dbReference type="Proteomes" id="UP001589867"/>
    </source>
</evidence>
<dbReference type="CDD" id="cd07377">
    <property type="entry name" value="WHTH_GntR"/>
    <property type="match status" value="1"/>
</dbReference>
<evidence type="ECO:0000256" key="4">
    <source>
        <dbReference type="ARBA" id="ARBA00023125"/>
    </source>
</evidence>
<evidence type="ECO:0000256" key="2">
    <source>
        <dbReference type="ARBA" id="ARBA00022898"/>
    </source>
</evidence>
<dbReference type="InterPro" id="IPR036390">
    <property type="entry name" value="WH_DNA-bd_sf"/>
</dbReference>
<keyword evidence="5" id="KW-0804">Transcription</keyword>
<accession>A0ABV6MI00</accession>
<dbReference type="CDD" id="cd00609">
    <property type="entry name" value="AAT_like"/>
    <property type="match status" value="1"/>
</dbReference>
<keyword evidence="4" id="KW-0238">DNA-binding</keyword>
<dbReference type="Gene3D" id="1.10.10.10">
    <property type="entry name" value="Winged helix-like DNA-binding domain superfamily/Winged helix DNA-binding domain"/>
    <property type="match status" value="1"/>
</dbReference>
<evidence type="ECO:0000256" key="3">
    <source>
        <dbReference type="ARBA" id="ARBA00023015"/>
    </source>
</evidence>
<gene>
    <name evidence="7" type="ORF">ACFFIA_42270</name>
</gene>
<dbReference type="Proteomes" id="UP001589867">
    <property type="component" value="Unassembled WGS sequence"/>
</dbReference>
<reference evidence="7 8" key="1">
    <citation type="submission" date="2024-09" db="EMBL/GenBank/DDBJ databases">
        <authorList>
            <person name="Sun Q."/>
            <person name="Mori K."/>
        </authorList>
    </citation>
    <scope>NUCLEOTIDE SEQUENCE [LARGE SCALE GENOMIC DNA]</scope>
    <source>
        <strain evidence="7 8">TBRC 3947</strain>
    </source>
</reference>
<dbReference type="SMART" id="SM00345">
    <property type="entry name" value="HTH_GNTR"/>
    <property type="match status" value="1"/>
</dbReference>
<keyword evidence="7" id="KW-0808">Transferase</keyword>
<dbReference type="PROSITE" id="PS50949">
    <property type="entry name" value="HTH_GNTR"/>
    <property type="match status" value="1"/>
</dbReference>
<dbReference type="SUPFAM" id="SSF53383">
    <property type="entry name" value="PLP-dependent transferases"/>
    <property type="match status" value="1"/>
</dbReference>
<dbReference type="Pfam" id="PF00392">
    <property type="entry name" value="GntR"/>
    <property type="match status" value="1"/>
</dbReference>
<dbReference type="InterPro" id="IPR015424">
    <property type="entry name" value="PyrdxlP-dep_Trfase"/>
</dbReference>
<dbReference type="InterPro" id="IPR051446">
    <property type="entry name" value="HTH_trans_reg/aminotransferase"/>
</dbReference>
<dbReference type="PANTHER" id="PTHR46577:SF1">
    <property type="entry name" value="HTH-TYPE TRANSCRIPTIONAL REGULATORY PROTEIN GABR"/>
    <property type="match status" value="1"/>
</dbReference>